<organism evidence="1 2">
    <name type="scientific">Aliarcobacter thereius LMG 24486</name>
    <dbReference type="NCBI Taxonomy" id="1032240"/>
    <lineage>
        <taxon>Bacteria</taxon>
        <taxon>Pseudomonadati</taxon>
        <taxon>Campylobacterota</taxon>
        <taxon>Epsilonproteobacteria</taxon>
        <taxon>Campylobacterales</taxon>
        <taxon>Arcobacteraceae</taxon>
        <taxon>Aliarcobacter</taxon>
    </lineage>
</organism>
<sequence length="104" mass="12016">MKRLLIISIIPLFAFSKSVYKGTYVCNEKQQVTIDNNNLYIGNSTFNYQQTNNNSDIFINENKKDAAIFFKSPSGNFTLNIWDMNEIINKTMRNPYVGSCSEIR</sequence>
<name>A0A1C7WR54_9BACT</name>
<dbReference type="EMBL" id="LLKQ01000001">
    <property type="protein sequence ID" value="OCL95763.1"/>
    <property type="molecule type" value="Genomic_DNA"/>
</dbReference>
<comment type="caution">
    <text evidence="1">The sequence shown here is derived from an EMBL/GenBank/DDBJ whole genome shotgun (WGS) entry which is preliminary data.</text>
</comment>
<keyword evidence="2" id="KW-1185">Reference proteome</keyword>
<evidence type="ECO:0000313" key="1">
    <source>
        <dbReference type="EMBL" id="OCL95763.1"/>
    </source>
</evidence>
<reference evidence="1 2" key="1">
    <citation type="submission" date="2015-10" db="EMBL/GenBank/DDBJ databases">
        <authorList>
            <person name="Rovetto F.F."/>
            <person name="Cocolin L.L."/>
            <person name="Illeghems K.K."/>
            <person name="Van Nieuwerbuegh F.F."/>
            <person name="Houf K.K."/>
        </authorList>
    </citation>
    <scope>NUCLEOTIDE SEQUENCE [LARGE SCALE GENOMIC DNA]</scope>
    <source>
        <strain evidence="1 2">LMG 24486</strain>
    </source>
</reference>
<proteinExistence type="predicted"/>
<dbReference type="Proteomes" id="UP000092987">
    <property type="component" value="Unassembled WGS sequence"/>
</dbReference>
<accession>A0A1C7WR54</accession>
<gene>
    <name evidence="1" type="ORF">AA347_01243</name>
</gene>
<evidence type="ECO:0000313" key="2">
    <source>
        <dbReference type="Proteomes" id="UP000092987"/>
    </source>
</evidence>
<dbReference type="RefSeq" id="WP_066390287.1">
    <property type="nucleotide sequence ID" value="NZ_CP035926.1"/>
</dbReference>
<protein>
    <submittedName>
        <fullName evidence="1">Uncharacterized protein</fullName>
    </submittedName>
</protein>